<reference evidence="2 3" key="1">
    <citation type="submission" date="2024-01" db="EMBL/GenBank/DDBJ databases">
        <title>The genome of the rayed Mediterranean limpet Patella caerulea (Linnaeus, 1758).</title>
        <authorList>
            <person name="Anh-Thu Weber A."/>
            <person name="Halstead-Nussloch G."/>
        </authorList>
    </citation>
    <scope>NUCLEOTIDE SEQUENCE [LARGE SCALE GENOMIC DNA]</scope>
    <source>
        <strain evidence="2">AATW-2023a</strain>
        <tissue evidence="2">Whole specimen</tissue>
    </source>
</reference>
<accession>A0AAN8JAF0</accession>
<dbReference type="SMART" id="SM01114">
    <property type="entry name" value="CXC"/>
    <property type="match status" value="1"/>
</dbReference>
<gene>
    <name evidence="2" type="ORF">SNE40_018287</name>
</gene>
<dbReference type="PANTHER" id="PTHR46704:SF9">
    <property type="entry name" value="BHLH DOMAIN-CONTAINING PROTEIN"/>
    <property type="match status" value="1"/>
</dbReference>
<proteinExistence type="predicted"/>
<keyword evidence="3" id="KW-1185">Reference proteome</keyword>
<feature type="domain" description="Tesmin/TSO1-like CXC" evidence="1">
    <location>
        <begin position="1419"/>
        <end position="1459"/>
    </location>
</feature>
<dbReference type="EMBL" id="JAZGQO010000013">
    <property type="protein sequence ID" value="KAK6171863.1"/>
    <property type="molecule type" value="Genomic_DNA"/>
</dbReference>
<dbReference type="Proteomes" id="UP001347796">
    <property type="component" value="Unassembled WGS sequence"/>
</dbReference>
<name>A0AAN8JAF0_PATCE</name>
<comment type="caution">
    <text evidence="2">The sequence shown here is derived from an EMBL/GenBank/DDBJ whole genome shotgun (WGS) entry which is preliminary data.</text>
</comment>
<sequence length="1481" mass="167155">MTLSSELRKSVLPDICIICKKISKYSKVKGTQKRDNLVQCETTAAGSLLEAAKQKKDESILIHIRDQDCVAIEVKYHRICYRNYCRFLFQKSPHDSAVNEPDQLYSGVYAIFCENVLQTKLIDNQEILRMTKLTEMFNNIIKDKIGENASFIRTDRLKYRIKKDFPQLTFYSQPRKNLSELVYIESLPAESFMDTLQFSSTDESTCTDESDVDQQPQPIKVFDVNPKKTLFDASLIIKKSLADKPGMVCPWPPTSSDLNMKSALDIVPLELFNFMSWVTGSSEEPTLSEMVNVSDDTYPKILSICQDVVYLASGGRKQTPKALSLGLTTRHLTSSSQLLTILHKLGHCLSTSTIIGFETSLAELQLATQGSIPKGFRRSIPAILVWDNIDFGEETLSGKGTTHHTNGILIQNKVMISETVKPRELSLPRGQRTLKAKSVTMFEYHLTKRHGPTDIRSDIEIDEKYFVANLKSANNLDLSFIILKYLTSSYDDHLPGWTGFNCEIDSTIFPKSAIHYMPVIEASPTDMTTVNTILIKSVSVADSFQLSNILLVFDQAIYAKAQQIRWKDPELSKRLVIRLGEFHTTMAFLAIIGKVYKDAGLQDILIESDVVAQGSINGVINGHHYNRSLRAHKLLYEALQRLRFSVFLDSLGENDVIPIQKEMTNLELAYGTKTLSEYLITEDYIILVDKFEPFVSQKCKENPTFAFWSNYINLVQTVLMFIRATRQSDWTLHLSSLRCMLPWFFSYDRMNYARYAPAYWLEMMRLPISHPELDVNMFKDGNWTVHRQDNSPFSSIACDQAIEETCNRDSKTKGGIVGMTLNRGAVQRWILAQPERAAITRQCEEMSTMDKPHRKRKDLDRSRLKRDEGSICALISTIDSMINPFDNPGELVSISSGVVAGDSITKDLLSSKEKGAQALDLFMQNRLIKKPEDFFAPIKSMKLKTFSDVSKTKTTKSVSGKDVTIKVDRKFFQRLLVIGQNRELDLKDILTYSLGPVSYPLANSVGSLAKTNKAALLVALENKSENIYKSTVDVNQLTCNQPSAIIIDGMAVIQSICNIPSTFGELADQIFVQIYHQAQHYKCIRLDFVCDRYPECSIKNPERVRRAASGTQKIQVYSKDQRTPKQWKKFLSSGENKETLIEFLFSVWRDIDGSAFNQDMDIFICHGPECHLLSINNKTASVLPIKELETDHEEADTRLLLHAKHASAHCPIVIIKSPDTDVAILTIHFTCQFPSTKLYFLTGQKNKVRLIDIQALSTCLGPDVSLALVGLHSFSGCDSTSAFYGKGKKRVLDLVMSSKKYIELMCKIGDTSDHKVVESLLSKTEVFVCHLYGLNNVQNVNEARHKLFCTKTASEQNMPPTSDALNQHLLRANYQACIHKRSLCQWMQMPSPNNHGLTVHNNELDIVWMTNDPVPKSLLDVVHCSCKTGCNSGRCVCLKGKVSCTDLCKCFTCKNVLSIETDGIDIHIESDDESDDECILL</sequence>
<organism evidence="2 3">
    <name type="scientific">Patella caerulea</name>
    <name type="common">Rayed Mediterranean limpet</name>
    <dbReference type="NCBI Taxonomy" id="87958"/>
    <lineage>
        <taxon>Eukaryota</taxon>
        <taxon>Metazoa</taxon>
        <taxon>Spiralia</taxon>
        <taxon>Lophotrochozoa</taxon>
        <taxon>Mollusca</taxon>
        <taxon>Gastropoda</taxon>
        <taxon>Patellogastropoda</taxon>
        <taxon>Patelloidea</taxon>
        <taxon>Patellidae</taxon>
        <taxon>Patella</taxon>
    </lineage>
</organism>
<evidence type="ECO:0000313" key="3">
    <source>
        <dbReference type="Proteomes" id="UP001347796"/>
    </source>
</evidence>
<protein>
    <recommendedName>
        <fullName evidence="1">Tesmin/TSO1-like CXC domain-containing protein</fullName>
    </recommendedName>
</protein>
<evidence type="ECO:0000313" key="2">
    <source>
        <dbReference type="EMBL" id="KAK6171863.1"/>
    </source>
</evidence>
<dbReference type="InterPro" id="IPR033467">
    <property type="entry name" value="Tesmin/TSO1-like_CXC"/>
</dbReference>
<dbReference type="PANTHER" id="PTHR46704">
    <property type="entry name" value="CXC DOMAIN-CONTAINING PROTEIN-RELATED"/>
    <property type="match status" value="1"/>
</dbReference>
<evidence type="ECO:0000259" key="1">
    <source>
        <dbReference type="SMART" id="SM01114"/>
    </source>
</evidence>